<evidence type="ECO:0000256" key="1">
    <source>
        <dbReference type="ARBA" id="ARBA00022806"/>
    </source>
</evidence>
<dbReference type="GO" id="GO:0007031">
    <property type="term" value="P:peroxisome organization"/>
    <property type="evidence" value="ECO:0007669"/>
    <property type="project" value="UniProtKB-ARBA"/>
</dbReference>
<organism evidence="6 7">
    <name type="scientific">Tilletia horrida</name>
    <dbReference type="NCBI Taxonomy" id="155126"/>
    <lineage>
        <taxon>Eukaryota</taxon>
        <taxon>Fungi</taxon>
        <taxon>Dikarya</taxon>
        <taxon>Basidiomycota</taxon>
        <taxon>Ustilaginomycotina</taxon>
        <taxon>Exobasidiomycetes</taxon>
        <taxon>Tilletiales</taxon>
        <taxon>Tilletiaceae</taxon>
        <taxon>Tilletia</taxon>
    </lineage>
</organism>
<feature type="domain" description="Helicase C-terminal" evidence="5">
    <location>
        <begin position="826"/>
        <end position="981"/>
    </location>
</feature>
<dbReference type="PROSITE" id="PS51192">
    <property type="entry name" value="HELICASE_ATP_BIND_1"/>
    <property type="match status" value="1"/>
</dbReference>
<protein>
    <submittedName>
        <fullName evidence="6">ATP-dependent helicase IRC3</fullName>
    </submittedName>
</protein>
<keyword evidence="7" id="KW-1185">Reference proteome</keyword>
<dbReference type="GO" id="GO:0005759">
    <property type="term" value="C:mitochondrial matrix"/>
    <property type="evidence" value="ECO:0007669"/>
    <property type="project" value="TreeGrafter"/>
</dbReference>
<feature type="region of interest" description="Disordered" evidence="2">
    <location>
        <begin position="1"/>
        <end position="26"/>
    </location>
</feature>
<keyword evidence="1 6" id="KW-0347">Helicase</keyword>
<evidence type="ECO:0000259" key="4">
    <source>
        <dbReference type="PROSITE" id="PS51192"/>
    </source>
</evidence>
<feature type="region of interest" description="Disordered" evidence="2">
    <location>
        <begin position="1049"/>
        <end position="1075"/>
    </location>
</feature>
<dbReference type="SUPFAM" id="SSF52540">
    <property type="entry name" value="P-loop containing nucleoside triphosphate hydrolases"/>
    <property type="match status" value="1"/>
</dbReference>
<dbReference type="SMART" id="SM00490">
    <property type="entry name" value="HELICc"/>
    <property type="match status" value="1"/>
</dbReference>
<feature type="compositionally biased region" description="Low complexity" evidence="2">
    <location>
        <begin position="1"/>
        <end position="23"/>
    </location>
</feature>
<feature type="compositionally biased region" description="Basic and acidic residues" evidence="2">
    <location>
        <begin position="1291"/>
        <end position="1311"/>
    </location>
</feature>
<keyword evidence="3" id="KW-1133">Transmembrane helix</keyword>
<dbReference type="InterPro" id="IPR014001">
    <property type="entry name" value="Helicase_ATP-bd"/>
</dbReference>
<dbReference type="InterPro" id="IPR010482">
    <property type="entry name" value="TECPR1-like_DysF"/>
</dbReference>
<dbReference type="InterPro" id="IPR006935">
    <property type="entry name" value="Helicase/UvrB_N"/>
</dbReference>
<dbReference type="GO" id="GO:0005778">
    <property type="term" value="C:peroxisomal membrane"/>
    <property type="evidence" value="ECO:0007669"/>
    <property type="project" value="UniProtKB-ARBA"/>
</dbReference>
<keyword evidence="3" id="KW-0472">Membrane</keyword>
<keyword evidence="1 6" id="KW-0378">Hydrolase</keyword>
<dbReference type="GO" id="GO:0070125">
    <property type="term" value="P:mitochondrial translational elongation"/>
    <property type="evidence" value="ECO:0007669"/>
    <property type="project" value="TreeGrafter"/>
</dbReference>
<dbReference type="PANTHER" id="PTHR47396:SF1">
    <property type="entry name" value="ATP-DEPENDENT HELICASE IRC3-RELATED"/>
    <property type="match status" value="1"/>
</dbReference>
<accession>A0AAN6GRF7</accession>
<evidence type="ECO:0000256" key="3">
    <source>
        <dbReference type="SAM" id="Phobius"/>
    </source>
</evidence>
<feature type="region of interest" description="Disordered" evidence="2">
    <location>
        <begin position="1233"/>
        <end position="1257"/>
    </location>
</feature>
<dbReference type="InterPro" id="IPR050742">
    <property type="entry name" value="Helicase_Restrict-Modif_Enz"/>
</dbReference>
<dbReference type="InterPro" id="IPR001650">
    <property type="entry name" value="Helicase_C-like"/>
</dbReference>
<keyword evidence="3" id="KW-0812">Transmembrane</keyword>
<dbReference type="PANTHER" id="PTHR47396">
    <property type="entry name" value="TYPE I RESTRICTION ENZYME ECOKI R PROTEIN"/>
    <property type="match status" value="1"/>
</dbReference>
<dbReference type="PROSITE" id="PS51194">
    <property type="entry name" value="HELICASE_CTER"/>
    <property type="match status" value="1"/>
</dbReference>
<feature type="region of interest" description="Disordered" evidence="2">
    <location>
        <begin position="1111"/>
        <end position="1130"/>
    </location>
</feature>
<evidence type="ECO:0000256" key="2">
    <source>
        <dbReference type="SAM" id="MobiDB-lite"/>
    </source>
</evidence>
<dbReference type="Pfam" id="PF06398">
    <property type="entry name" value="Pex24p"/>
    <property type="match status" value="1"/>
</dbReference>
<feature type="compositionally biased region" description="Polar residues" evidence="2">
    <location>
        <begin position="379"/>
        <end position="396"/>
    </location>
</feature>
<dbReference type="GO" id="GO:0016787">
    <property type="term" value="F:hydrolase activity"/>
    <property type="evidence" value="ECO:0007669"/>
    <property type="project" value="InterPro"/>
</dbReference>
<dbReference type="GO" id="GO:0061749">
    <property type="term" value="F:forked DNA-dependent helicase activity"/>
    <property type="evidence" value="ECO:0007669"/>
    <property type="project" value="TreeGrafter"/>
</dbReference>
<name>A0AAN6GRF7_9BASI</name>
<evidence type="ECO:0000259" key="5">
    <source>
        <dbReference type="PROSITE" id="PS51194"/>
    </source>
</evidence>
<dbReference type="GO" id="GO:0005524">
    <property type="term" value="F:ATP binding"/>
    <property type="evidence" value="ECO:0007669"/>
    <property type="project" value="InterPro"/>
</dbReference>
<feature type="region of interest" description="Disordered" evidence="2">
    <location>
        <begin position="1284"/>
        <end position="1311"/>
    </location>
</feature>
<dbReference type="Proteomes" id="UP001176517">
    <property type="component" value="Unassembled WGS sequence"/>
</dbReference>
<keyword evidence="1 6" id="KW-0547">Nucleotide-binding</keyword>
<evidence type="ECO:0000313" key="6">
    <source>
        <dbReference type="EMBL" id="KAK0554004.1"/>
    </source>
</evidence>
<feature type="transmembrane region" description="Helical" evidence="3">
    <location>
        <begin position="260"/>
        <end position="284"/>
    </location>
</feature>
<gene>
    <name evidence="6" type="primary">irc3</name>
    <name evidence="6" type="ORF">OC846_002289</name>
</gene>
<dbReference type="Gene3D" id="3.40.50.300">
    <property type="entry name" value="P-loop containing nucleotide triphosphate hydrolases"/>
    <property type="match status" value="2"/>
</dbReference>
<keyword evidence="1 6" id="KW-0067">ATP-binding</keyword>
<dbReference type="CDD" id="cd18799">
    <property type="entry name" value="SF2_C_EcoAI-like"/>
    <property type="match status" value="1"/>
</dbReference>
<dbReference type="GO" id="GO:0036121">
    <property type="term" value="F:double-stranded DNA helicase activity"/>
    <property type="evidence" value="ECO:0007669"/>
    <property type="project" value="TreeGrafter"/>
</dbReference>
<dbReference type="Pfam" id="PF00271">
    <property type="entry name" value="Helicase_C"/>
    <property type="match status" value="1"/>
</dbReference>
<dbReference type="EMBL" id="JAPDMZ010000043">
    <property type="protein sequence ID" value="KAK0554004.1"/>
    <property type="molecule type" value="Genomic_DNA"/>
</dbReference>
<dbReference type="GO" id="GO:0032042">
    <property type="term" value="P:mitochondrial DNA metabolic process"/>
    <property type="evidence" value="ECO:0007669"/>
    <property type="project" value="TreeGrafter"/>
</dbReference>
<dbReference type="InterPro" id="IPR027417">
    <property type="entry name" value="P-loop_NTPase"/>
</dbReference>
<dbReference type="Pfam" id="PF04851">
    <property type="entry name" value="ResIII"/>
    <property type="match status" value="1"/>
</dbReference>
<comment type="caution">
    <text evidence="6">The sequence shown here is derived from an EMBL/GenBank/DDBJ whole genome shotgun (WGS) entry which is preliminary data.</text>
</comment>
<dbReference type="GO" id="GO:0000403">
    <property type="term" value="F:Y-form DNA binding"/>
    <property type="evidence" value="ECO:0007669"/>
    <property type="project" value="TreeGrafter"/>
</dbReference>
<reference evidence="6" key="1">
    <citation type="journal article" date="2023" name="PhytoFront">
        <title>Draft Genome Resources of Seven Strains of Tilletia horrida, Causal Agent of Kernel Smut of Rice.</title>
        <authorList>
            <person name="Khanal S."/>
            <person name="Antony Babu S."/>
            <person name="Zhou X.G."/>
        </authorList>
    </citation>
    <scope>NUCLEOTIDE SEQUENCE</scope>
    <source>
        <strain evidence="6">TX6</strain>
    </source>
</reference>
<sequence length="1335" mass="146201">MASVSGQSRSGQSFSGDSQRSSSTAAKMTAGPRAAVSAYALEALLGISAAPPRLKTQQRKVGLSLPTITLNLRAFTQKSTPLFWFQDNVEATLTWDDPAWTVFCMGVYALVVLYPLRLLPAGAPAILVYILVQTHNARFPDFPRGQAAQASAAPKKKKGEVPPALSAVISPAEVLRISTEDVVRHPPGESKALPPVVAELPHEGSMQYYENVRDIQNMCVRETRLHLEMAAMLTLTLTQRMAMIAAAYDAGAPIMPYINWSSYNFTLVLMQLSIVASVAMFFLGPYIPLQPILLIGGEALFILTHPYFHPAATALARKVGESEEGKLMARKNRAILSKVQELIDMDRLSDEVWERGWKQVEMFENQRWMPLSSASQYRGSASTDGQDGWTAASNGTSGAGWSVDVSKVDMNPGEGWAWVDGDDWRIDWVGAWSDVGADEEGFVYTDASWQRPSSTPYGHANAIHDPSLDDLEEHTVMDDDGASEMTAAQTPQRFSKRKALYNALAGVGLVSTNGDEAPPSAGPVIAETRRRRWSRSTDADHVEAQDELPVTYDFGRLTLRDYQAECVQECLRTLASGQASRIGVSSPTGSGKTTMFSALLSALPNRRVAGSATRQGTQVLVVVSSIALATQTARAISHAFPQLHVELEQGRDYHSTGLADVTVATAQTLSRSPDRLEKFNPDHFKGVIVDEAHHAAAPSYVTILSHFDPQVAVHVQQRSEPDSPQSTRLPIIGFSATFARHDGIALGKVFQRIVYHKDFLEMVNANWLAPVRFTTVRTSLDLTSIPTSSRSHDFQTSALGEAMNTRALNQVIVRTWLDRATDHKDQASTSSNTTDDEERQPRRSTLVFAVNVAHVIDLTQAFRDAGIDARYVHGGQRPSFREQVIREFREGVFPVLVNCAVLTEGADIPPIDCLILARPTKSRNVFMQMLGRGLRLSPETNKKDCLVLDIVGATERGVVCTPTLFGLDISDIIENESMDDLRGRAEEAAQMRDALLNESMNEEGSAAPPGDESQASPRLPRKVTYIDYDSPEALQAAMLGDAFHLGYGSPQGAQAGDDGEAGQLEAAQAPSRSEPYIPVEKLSSNAWVDCGQGVFVLEIPPREGYVKIRKIGSDTGDEPDPAPDQPRDETSNWVAHHYPRNLGVTELNAASHRSFSRRRGGAAFLLRPRLVLHAATLDAAIRGTDTYVERSILHGAMSRVALCRRRAGWRANQATAPQRELIRKRLGYHKLVAASGSGGGGGSGNEPAEASADPDPLAHLTKGQAATILTRVTHGAKTRWQAAARAHNRRVKEQERLQKRTEVESEKARRRLERLEQKEREIERRRTGDVRVGDL</sequence>
<feature type="region of interest" description="Disordered" evidence="2">
    <location>
        <begin position="379"/>
        <end position="401"/>
    </location>
</feature>
<proteinExistence type="predicted"/>
<feature type="domain" description="Helicase ATP-binding" evidence="4">
    <location>
        <begin position="573"/>
        <end position="756"/>
    </location>
</feature>
<evidence type="ECO:0000313" key="7">
    <source>
        <dbReference type="Proteomes" id="UP001176517"/>
    </source>
</evidence>
<dbReference type="SMART" id="SM00487">
    <property type="entry name" value="DEXDc"/>
    <property type="match status" value="1"/>
</dbReference>